<accession>A0A814IZQ4</accession>
<name>A0A814IZQ4_9BILA</name>
<dbReference type="InterPro" id="IPR029063">
    <property type="entry name" value="SAM-dependent_MTases_sf"/>
</dbReference>
<sequence length="474" mass="55264">MSIVRMLLVEIGQDMLTAQQQICAHKSQTRRTVQLKRLLLEYELTQQKNLYKCLAIATDPRNLIEQLDVESFQELRLVIKAEKSVKDTLAAIIMILLILNEHKLVEVFIQIIMPMRKWYIIFCNQDNLNKYSLNEFTSHVQVLLPGIETTFLPVRIQKFIYSSKTKTKMNQSTNIEVRGNYHDNICGIGQEEIYNLDLWRYLMDNKIDEPMFTFESIIIQQVQGVHSGRCNQDLTESIEPFNELAAYYAQMAIKDLDLNQQHHPLLNACDILSGDKNGLDIFFGDDEIGQTFQQIKTLLSATKTQHIFHSICQYLQLQYEQQQQTKDNSFENYRLRIFWLTDSDCSDVLPILDLLLNLSQQTGLLIDLYYADSDPTQLANAQQTFHTHLTNQTKNLSIIYNETIDLYDSKTLKQIPIESSDIMFYANQLQGNQDLRNCLIDLRRLLVPNGLLLLLKLIHVPLYFDLIFCLFDQW</sequence>
<proteinExistence type="predicted"/>
<reference evidence="1" key="1">
    <citation type="submission" date="2021-02" db="EMBL/GenBank/DDBJ databases">
        <authorList>
            <person name="Nowell W R."/>
        </authorList>
    </citation>
    <scope>NUCLEOTIDE SEQUENCE</scope>
</reference>
<dbReference type="EMBL" id="CAJNON010000146">
    <property type="protein sequence ID" value="CAF1031392.1"/>
    <property type="molecule type" value="Genomic_DNA"/>
</dbReference>
<comment type="caution">
    <text evidence="1">The sequence shown here is derived from an EMBL/GenBank/DDBJ whole genome shotgun (WGS) entry which is preliminary data.</text>
</comment>
<dbReference type="AlphaFoldDB" id="A0A814IZQ4"/>
<evidence type="ECO:0000313" key="2">
    <source>
        <dbReference type="Proteomes" id="UP000663891"/>
    </source>
</evidence>
<protein>
    <submittedName>
        <fullName evidence="1">Uncharacterized protein</fullName>
    </submittedName>
</protein>
<dbReference type="Gene3D" id="3.40.50.150">
    <property type="entry name" value="Vaccinia Virus protein VP39"/>
    <property type="match status" value="1"/>
</dbReference>
<dbReference type="Proteomes" id="UP000663891">
    <property type="component" value="Unassembled WGS sequence"/>
</dbReference>
<dbReference type="OrthoDB" id="10334239at2759"/>
<organism evidence="1 2">
    <name type="scientific">Adineta steineri</name>
    <dbReference type="NCBI Taxonomy" id="433720"/>
    <lineage>
        <taxon>Eukaryota</taxon>
        <taxon>Metazoa</taxon>
        <taxon>Spiralia</taxon>
        <taxon>Gnathifera</taxon>
        <taxon>Rotifera</taxon>
        <taxon>Eurotatoria</taxon>
        <taxon>Bdelloidea</taxon>
        <taxon>Adinetida</taxon>
        <taxon>Adinetidae</taxon>
        <taxon>Adineta</taxon>
    </lineage>
</organism>
<evidence type="ECO:0000313" key="1">
    <source>
        <dbReference type="EMBL" id="CAF1031392.1"/>
    </source>
</evidence>
<gene>
    <name evidence="1" type="ORF">VCS650_LOCUS16351</name>
</gene>